<gene>
    <name evidence="1" type="ORF">FL583_01210</name>
</gene>
<organism evidence="1 2">
    <name type="scientific">Cryptosporangium phraense</name>
    <dbReference type="NCBI Taxonomy" id="2593070"/>
    <lineage>
        <taxon>Bacteria</taxon>
        <taxon>Bacillati</taxon>
        <taxon>Actinomycetota</taxon>
        <taxon>Actinomycetes</taxon>
        <taxon>Cryptosporangiales</taxon>
        <taxon>Cryptosporangiaceae</taxon>
        <taxon>Cryptosporangium</taxon>
    </lineage>
</organism>
<sequence length="317" mass="34685">MSVSGFPFPFRADTFRYGTNVERARTVVPTAAGSWGGGLLDVDDRYRADLRLRSEILARDGGRSCVLPHAVPACWDALLTVLRELASAYPDVFSLDAVGGGYRWRNALLDVSVTFAVGDFLPGGPLGFLASQIQDDVVVLDQREGALWADAGVVTFAAGWSLGFDVGMRFSEIHAPVPRIASEGVVSRAERFLMRLAPGEEYRRTNWSATLDGHLDQSTEAYEVWGPARASAGSLGGVELARRLYLRVEVQHLIRLGYSGAILFLIRTYLCSLEELATVPEWRVRFGRVLGELPEDMATYKGLSPFRAAAAAWLLAD</sequence>
<dbReference type="InterPro" id="IPR021848">
    <property type="entry name" value="HODM_asu-like"/>
</dbReference>
<dbReference type="Pfam" id="PF11927">
    <property type="entry name" value="HODM_asu-like"/>
    <property type="match status" value="1"/>
</dbReference>
<dbReference type="RefSeq" id="WP_142702541.1">
    <property type="nucleotide sequence ID" value="NZ_VIRS01000001.1"/>
</dbReference>
<name>A0A545B007_9ACTN</name>
<protein>
    <submittedName>
        <fullName evidence="1">DUF3445 domain-containing protein</fullName>
    </submittedName>
</protein>
<evidence type="ECO:0000313" key="1">
    <source>
        <dbReference type="EMBL" id="TQS46923.1"/>
    </source>
</evidence>
<dbReference type="Proteomes" id="UP000317982">
    <property type="component" value="Unassembled WGS sequence"/>
</dbReference>
<proteinExistence type="predicted"/>
<evidence type="ECO:0000313" key="2">
    <source>
        <dbReference type="Proteomes" id="UP000317982"/>
    </source>
</evidence>
<dbReference type="EMBL" id="VIRS01000001">
    <property type="protein sequence ID" value="TQS46923.1"/>
    <property type="molecule type" value="Genomic_DNA"/>
</dbReference>
<keyword evidence="2" id="KW-1185">Reference proteome</keyword>
<dbReference type="AlphaFoldDB" id="A0A545B007"/>
<dbReference type="InParanoid" id="A0A545B007"/>
<dbReference type="OrthoDB" id="5242510at2"/>
<reference evidence="1 2" key="1">
    <citation type="submission" date="2019-07" db="EMBL/GenBank/DDBJ databases">
        <title>Cryptosporangium phraense sp. nov., isolated from plant litter.</title>
        <authorList>
            <person name="Suriyachadkun C."/>
        </authorList>
    </citation>
    <scope>NUCLEOTIDE SEQUENCE [LARGE SCALE GENOMIC DNA]</scope>
    <source>
        <strain evidence="1 2">A-T 5661</strain>
    </source>
</reference>
<accession>A0A545B007</accession>
<comment type="caution">
    <text evidence="1">The sequence shown here is derived from an EMBL/GenBank/DDBJ whole genome shotgun (WGS) entry which is preliminary data.</text>
</comment>